<dbReference type="NCBIfam" id="TIGR03654">
    <property type="entry name" value="L6_bact"/>
    <property type="match status" value="1"/>
</dbReference>
<dbReference type="FunFam" id="3.90.930.12:FF:000001">
    <property type="entry name" value="50S ribosomal protein L6"/>
    <property type="match status" value="1"/>
</dbReference>
<dbReference type="PANTHER" id="PTHR11655:SF14">
    <property type="entry name" value="LARGE RIBOSOMAL SUBUNIT PROTEIN UL6M"/>
    <property type="match status" value="1"/>
</dbReference>
<keyword evidence="4 6" id="KW-0699">rRNA-binding</keyword>
<dbReference type="InterPro" id="IPR020040">
    <property type="entry name" value="Ribosomal_uL6_a/b-dom"/>
</dbReference>
<evidence type="ECO:0000256" key="4">
    <source>
        <dbReference type="HAMAP-Rule" id="MF_01365"/>
    </source>
</evidence>
<keyword evidence="2 4" id="KW-0689">Ribosomal protein</keyword>
<evidence type="ECO:0000313" key="8">
    <source>
        <dbReference type="EMBL" id="OGY98723.1"/>
    </source>
</evidence>
<feature type="domain" description="Large ribosomal subunit protein uL6 alpha-beta" evidence="7">
    <location>
        <begin position="11"/>
        <end position="82"/>
    </location>
</feature>
<dbReference type="InterPro" id="IPR002358">
    <property type="entry name" value="Ribosomal_uL6_CS"/>
</dbReference>
<comment type="similarity">
    <text evidence="1 4 5">Belongs to the universal ribosomal protein uL6 family.</text>
</comment>
<name>A0A1G2CBD8_9BACT</name>
<feature type="domain" description="Large ribosomal subunit protein uL6 alpha-beta" evidence="7">
    <location>
        <begin position="91"/>
        <end position="164"/>
    </location>
</feature>
<dbReference type="GO" id="GO:0002181">
    <property type="term" value="P:cytoplasmic translation"/>
    <property type="evidence" value="ECO:0007669"/>
    <property type="project" value="TreeGrafter"/>
</dbReference>
<dbReference type="GO" id="GO:0003735">
    <property type="term" value="F:structural constituent of ribosome"/>
    <property type="evidence" value="ECO:0007669"/>
    <property type="project" value="UniProtKB-UniRule"/>
</dbReference>
<dbReference type="InterPro" id="IPR036789">
    <property type="entry name" value="Ribosomal_uL6-like_a/b-dom_sf"/>
</dbReference>
<dbReference type="InterPro" id="IPR000702">
    <property type="entry name" value="Ribosomal_uL6-like"/>
</dbReference>
<evidence type="ECO:0000256" key="6">
    <source>
        <dbReference type="RuleBase" id="RU003870"/>
    </source>
</evidence>
<dbReference type="GO" id="GO:0019843">
    <property type="term" value="F:rRNA binding"/>
    <property type="evidence" value="ECO:0007669"/>
    <property type="project" value="UniProtKB-UniRule"/>
</dbReference>
<dbReference type="AlphaFoldDB" id="A0A1G2CBD8"/>
<protein>
    <recommendedName>
        <fullName evidence="4">Large ribosomal subunit protein uL6</fullName>
    </recommendedName>
</protein>
<evidence type="ECO:0000313" key="9">
    <source>
        <dbReference type="Proteomes" id="UP000178796"/>
    </source>
</evidence>
<gene>
    <name evidence="4" type="primary">rplF</name>
    <name evidence="8" type="ORF">A3E09_00320</name>
</gene>
<keyword evidence="3 4" id="KW-0687">Ribonucleoprotein</keyword>
<evidence type="ECO:0000256" key="1">
    <source>
        <dbReference type="ARBA" id="ARBA00009356"/>
    </source>
</evidence>
<comment type="subunit">
    <text evidence="4">Part of the 50S ribosomal subunit.</text>
</comment>
<dbReference type="PROSITE" id="PS00525">
    <property type="entry name" value="RIBOSOMAL_L6_1"/>
    <property type="match status" value="1"/>
</dbReference>
<dbReference type="GO" id="GO:0022625">
    <property type="term" value="C:cytosolic large ribosomal subunit"/>
    <property type="evidence" value="ECO:0007669"/>
    <property type="project" value="UniProtKB-UniRule"/>
</dbReference>
<evidence type="ECO:0000256" key="5">
    <source>
        <dbReference type="RuleBase" id="RU003869"/>
    </source>
</evidence>
<dbReference type="Proteomes" id="UP000178796">
    <property type="component" value="Unassembled WGS sequence"/>
</dbReference>
<dbReference type="SUPFAM" id="SSF56053">
    <property type="entry name" value="Ribosomal protein L6"/>
    <property type="match status" value="2"/>
</dbReference>
<reference evidence="8 9" key="1">
    <citation type="journal article" date="2016" name="Nat. Commun.">
        <title>Thousands of microbial genomes shed light on interconnected biogeochemical processes in an aquifer system.</title>
        <authorList>
            <person name="Anantharaman K."/>
            <person name="Brown C.T."/>
            <person name="Hug L.A."/>
            <person name="Sharon I."/>
            <person name="Castelle C.J."/>
            <person name="Probst A.J."/>
            <person name="Thomas B.C."/>
            <person name="Singh A."/>
            <person name="Wilkins M.J."/>
            <person name="Karaoz U."/>
            <person name="Brodie E.L."/>
            <person name="Williams K.H."/>
            <person name="Hubbard S.S."/>
            <person name="Banfield J.F."/>
        </authorList>
    </citation>
    <scope>NUCLEOTIDE SEQUENCE [LARGE SCALE GENOMIC DNA]</scope>
</reference>
<dbReference type="InterPro" id="IPR019906">
    <property type="entry name" value="Ribosomal_uL6_bac-type"/>
</dbReference>
<evidence type="ECO:0000256" key="3">
    <source>
        <dbReference type="ARBA" id="ARBA00023274"/>
    </source>
</evidence>
<dbReference type="HAMAP" id="MF_01365_B">
    <property type="entry name" value="Ribosomal_uL6_B"/>
    <property type="match status" value="1"/>
</dbReference>
<organism evidence="8 9">
    <name type="scientific">Candidatus Liptonbacteria bacterium RIFCSPHIGHO2_12_FULL_60_13</name>
    <dbReference type="NCBI Taxonomy" id="1798648"/>
    <lineage>
        <taxon>Bacteria</taxon>
        <taxon>Candidatus Liptoniibacteriota</taxon>
    </lineage>
</organism>
<dbReference type="PANTHER" id="PTHR11655">
    <property type="entry name" value="60S/50S RIBOSOMAL PROTEIN L6/L9"/>
    <property type="match status" value="1"/>
</dbReference>
<comment type="function">
    <text evidence="4 6">This protein binds to the 23S rRNA, and is important in its secondary structure. It is located near the subunit interface in the base of the L7/L12 stalk, and near the tRNA binding site of the peptidyltransferase center.</text>
</comment>
<evidence type="ECO:0000259" key="7">
    <source>
        <dbReference type="Pfam" id="PF00347"/>
    </source>
</evidence>
<evidence type="ECO:0000256" key="2">
    <source>
        <dbReference type="ARBA" id="ARBA00022980"/>
    </source>
</evidence>
<comment type="caution">
    <text evidence="8">The sequence shown here is derived from an EMBL/GenBank/DDBJ whole genome shotgun (WGS) entry which is preliminary data.</text>
</comment>
<keyword evidence="4 6" id="KW-0694">RNA-binding</keyword>
<sequence>MSKVGKKPVSIPEGVTVSVADGAVSLQGKLGALRVPILSHTNVEQKERELVITMSGTGKQASANWGTMRAHLGNAVIGVSEGFSKVLEIEGVGYRAALEGNVISFSLGYSHPVKFTVPEGVTVAVEKNTILRFSGISKEAVGQTAAKVRALKKPEPYKGKGIRYRGEVVRRKAGKKVASASA</sequence>
<dbReference type="PIRSF" id="PIRSF002162">
    <property type="entry name" value="Ribosomal_L6"/>
    <property type="match status" value="1"/>
</dbReference>
<dbReference type="PRINTS" id="PR00059">
    <property type="entry name" value="RIBOSOMALL6"/>
</dbReference>
<dbReference type="Pfam" id="PF00347">
    <property type="entry name" value="Ribosomal_L6"/>
    <property type="match status" value="2"/>
</dbReference>
<dbReference type="EMBL" id="MHKY01000028">
    <property type="protein sequence ID" value="OGY98723.1"/>
    <property type="molecule type" value="Genomic_DNA"/>
</dbReference>
<accession>A0A1G2CBD8</accession>
<dbReference type="Gene3D" id="3.90.930.12">
    <property type="entry name" value="Ribosomal protein L6, alpha-beta domain"/>
    <property type="match status" value="2"/>
</dbReference>
<proteinExistence type="inferred from homology"/>